<sequence length="378" mass="43535">MNAIQTNYLKDSTARQIVQRTMSIIPYSVNVMDEFGMIIASGEPSRLHQRHEGAVLALTENRVVEIDLATANRLKGVRPGINLPINFRDRLIGVLGITGEPDEVRAYAELVKMASEMIIEQTAMLEQKQWDRRYREELIQQLILRDRPPASLSAMVSYLGINLSQPRVVLIVELQQPDSEALRSLMDYFDYSARDHLVTFTDFNELIILKPIALHQDEWDTQLEMVELQRIKHYAESSGFSRIIVGGYFPGEGGLRRSYQTAKSAQAMVRRLKLKNQYIFYDDYALASLLGGLSDSWQAEELSKIWLRLIEQDPKGVLQTTLRHYFEQNCDLSQTALCLHVHVNTLRYRLQKVEDITGINISNLKQLFWLYVGMELQR</sequence>
<feature type="domain" description="Putative sugar diacid recognition" evidence="2">
    <location>
        <begin position="9"/>
        <end position="142"/>
    </location>
</feature>
<dbReference type="PANTHER" id="PTHR33744">
    <property type="entry name" value="CARBOHYDRATE DIACID REGULATOR"/>
    <property type="match status" value="1"/>
</dbReference>
<evidence type="ECO:0000313" key="5">
    <source>
        <dbReference type="EMBL" id="SQI42832.1"/>
    </source>
</evidence>
<evidence type="ECO:0000313" key="6">
    <source>
        <dbReference type="Proteomes" id="UP000249005"/>
    </source>
</evidence>
<dbReference type="PANTHER" id="PTHR33744:SF15">
    <property type="entry name" value="CARBOHYDRATE DIACID REGULATOR"/>
    <property type="match status" value="1"/>
</dbReference>
<evidence type="ECO:0000259" key="3">
    <source>
        <dbReference type="Pfam" id="PF13556"/>
    </source>
</evidence>
<evidence type="ECO:0000259" key="4">
    <source>
        <dbReference type="Pfam" id="PF17853"/>
    </source>
</evidence>
<reference evidence="5 6" key="1">
    <citation type="submission" date="2018-06" db="EMBL/GenBank/DDBJ databases">
        <authorList>
            <consortium name="Pathogen Informatics"/>
            <person name="Doyle S."/>
        </authorList>
    </citation>
    <scope>NUCLEOTIDE SEQUENCE [LARGE SCALE GENOMIC DNA]</scope>
    <source>
        <strain evidence="5 6">NCTC12151</strain>
    </source>
</reference>
<dbReference type="Proteomes" id="UP000249005">
    <property type="component" value="Chromosome 1"/>
</dbReference>
<dbReference type="InterPro" id="IPR008599">
    <property type="entry name" value="Diacid_rec"/>
</dbReference>
<comment type="similarity">
    <text evidence="1">Belongs to the CdaR family.</text>
</comment>
<accession>A0A2X4V7Y6</accession>
<dbReference type="InterPro" id="IPR051448">
    <property type="entry name" value="CdaR-like_regulators"/>
</dbReference>
<dbReference type="Gene3D" id="1.10.10.2840">
    <property type="entry name" value="PucR C-terminal helix-turn-helix domain"/>
    <property type="match status" value="1"/>
</dbReference>
<feature type="domain" description="CdaR GGDEF-like" evidence="4">
    <location>
        <begin position="149"/>
        <end position="267"/>
    </location>
</feature>
<dbReference type="Pfam" id="PF05651">
    <property type="entry name" value="Diacid_rec"/>
    <property type="match status" value="1"/>
</dbReference>
<gene>
    <name evidence="5" type="primary">cdaR_3</name>
    <name evidence="5" type="ORF">NCTC12151_02740</name>
</gene>
<name>A0A2X4V7Y6_9GAMM</name>
<evidence type="ECO:0000259" key="2">
    <source>
        <dbReference type="Pfam" id="PF05651"/>
    </source>
</evidence>
<dbReference type="RefSeq" id="WP_111741135.1">
    <property type="nucleotide sequence ID" value="NZ_LR698987.1"/>
</dbReference>
<proteinExistence type="inferred from homology"/>
<dbReference type="Pfam" id="PF13556">
    <property type="entry name" value="HTH_30"/>
    <property type="match status" value="1"/>
</dbReference>
<feature type="domain" description="PucR C-terminal helix-turn-helix" evidence="3">
    <location>
        <begin position="319"/>
        <end position="375"/>
    </location>
</feature>
<dbReference type="KEGG" id="lri:NCTC12151_02740"/>
<dbReference type="InterPro" id="IPR042070">
    <property type="entry name" value="PucR_C-HTH_sf"/>
</dbReference>
<organism evidence="5 6">
    <name type="scientific">Leminorella richardii</name>
    <dbReference type="NCBI Taxonomy" id="158841"/>
    <lineage>
        <taxon>Bacteria</taxon>
        <taxon>Pseudomonadati</taxon>
        <taxon>Pseudomonadota</taxon>
        <taxon>Gammaproteobacteria</taxon>
        <taxon>Enterobacterales</taxon>
        <taxon>Budviciaceae</taxon>
        <taxon>Leminorella</taxon>
    </lineage>
</organism>
<keyword evidence="6" id="KW-1185">Reference proteome</keyword>
<dbReference type="InterPro" id="IPR025736">
    <property type="entry name" value="PucR_C-HTH_dom"/>
</dbReference>
<dbReference type="InterPro" id="IPR041522">
    <property type="entry name" value="CdaR_GGDEF"/>
</dbReference>
<protein>
    <submittedName>
        <fullName evidence="5">Sugar diacid regulator</fullName>
    </submittedName>
</protein>
<dbReference type="OrthoDB" id="9792148at2"/>
<dbReference type="EMBL" id="LS483470">
    <property type="protein sequence ID" value="SQI42832.1"/>
    <property type="molecule type" value="Genomic_DNA"/>
</dbReference>
<dbReference type="AlphaFoldDB" id="A0A2X4V7Y6"/>
<evidence type="ECO:0000256" key="1">
    <source>
        <dbReference type="ARBA" id="ARBA00006754"/>
    </source>
</evidence>
<dbReference type="Pfam" id="PF17853">
    <property type="entry name" value="GGDEF_2"/>
    <property type="match status" value="1"/>
</dbReference>